<keyword evidence="4" id="KW-1185">Reference proteome</keyword>
<dbReference type="Proteomes" id="UP000755654">
    <property type="component" value="Unassembled WGS sequence"/>
</dbReference>
<reference evidence="3 4" key="1">
    <citation type="journal article" date="2021" name="ISME J.">
        <title>Genomic evolution of the class Acidithiobacillia: deep-branching Proteobacteria living in extreme acidic conditions.</title>
        <authorList>
            <person name="Moya-Beltran A."/>
            <person name="Beard S."/>
            <person name="Rojas-Villalobos C."/>
            <person name="Issotta F."/>
            <person name="Gallardo Y."/>
            <person name="Ulloa R."/>
            <person name="Giaveno A."/>
            <person name="Degli Esposti M."/>
            <person name="Johnson D.B."/>
            <person name="Quatrini R."/>
        </authorList>
    </citation>
    <scope>NUCLEOTIDE SEQUENCE [LARGE SCALE GENOMIC DNA]</scope>
    <source>
        <strain evidence="3 4">RW2</strain>
    </source>
</reference>
<dbReference type="InterPro" id="IPR013766">
    <property type="entry name" value="Thioredoxin_domain"/>
</dbReference>
<gene>
    <name evidence="3" type="ORF">HAP95_13560</name>
</gene>
<feature type="domain" description="Thioredoxin" evidence="2">
    <location>
        <begin position="136"/>
        <end position="284"/>
    </location>
</feature>
<evidence type="ECO:0000313" key="4">
    <source>
        <dbReference type="Proteomes" id="UP000755654"/>
    </source>
</evidence>
<protein>
    <recommendedName>
        <fullName evidence="2">Thioredoxin domain-containing protein</fullName>
    </recommendedName>
</protein>
<dbReference type="Gene3D" id="3.10.450.70">
    <property type="entry name" value="Disulphide bond isomerase, DsbC/G, N-terminal"/>
    <property type="match status" value="1"/>
</dbReference>
<dbReference type="RefSeq" id="WP_215884687.1">
    <property type="nucleotide sequence ID" value="NZ_JAAOMP010000151.1"/>
</dbReference>
<feature type="chain" id="PRO_5045524680" description="Thioredoxin domain-containing protein" evidence="1">
    <location>
        <begin position="23"/>
        <end position="332"/>
    </location>
</feature>
<proteinExistence type="predicted"/>
<dbReference type="Gene3D" id="3.40.30.10">
    <property type="entry name" value="Glutaredoxin"/>
    <property type="match status" value="1"/>
</dbReference>
<name>A0ABS6A3H2_9PROT</name>
<dbReference type="InterPro" id="IPR036249">
    <property type="entry name" value="Thioredoxin-like_sf"/>
</dbReference>
<comment type="caution">
    <text evidence="3">The sequence shown here is derived from an EMBL/GenBank/DDBJ whole genome shotgun (WGS) entry which is preliminary data.</text>
</comment>
<feature type="signal peptide" evidence="1">
    <location>
        <begin position="1"/>
        <end position="22"/>
    </location>
</feature>
<dbReference type="SUPFAM" id="SSF52833">
    <property type="entry name" value="Thioredoxin-like"/>
    <property type="match status" value="1"/>
</dbReference>
<organism evidence="3 4">
    <name type="scientific">Acidithiobacillus sulfurivorans</name>
    <dbReference type="NCBI Taxonomy" id="1958756"/>
    <lineage>
        <taxon>Bacteria</taxon>
        <taxon>Pseudomonadati</taxon>
        <taxon>Pseudomonadota</taxon>
        <taxon>Acidithiobacillia</taxon>
        <taxon>Acidithiobacillales</taxon>
        <taxon>Acidithiobacillaceae</taxon>
        <taxon>Acidithiobacillus</taxon>
    </lineage>
</organism>
<dbReference type="InterPro" id="IPR009094">
    <property type="entry name" value="DiS-bond_isomerase_DsbC/G_N_sf"/>
</dbReference>
<keyword evidence="1" id="KW-0732">Signal</keyword>
<dbReference type="EMBL" id="JAAOMP010000151">
    <property type="protein sequence ID" value="MBU2761160.1"/>
    <property type="molecule type" value="Genomic_DNA"/>
</dbReference>
<sequence length="332" mass="34898">MSVKKISTVLALALMVSGGAVAGFAAASIMHVGSDASGSVSKAQANVIVGKLTHHQARVTQVFKGPAGLTGVIISGQQGPVVSWITNTKSAVIVGGVVDTKTNKNLTMQASIRYLSKPPATFQDKPSAQTAPLPVSPKPVLASDTTMQGPDGESLLRKFIQASQSGTMVQVPQPGLTGPHTLYAFVDPNCIFCHKLFDEVQAHQAEFQQAGVRVVYVPVAILKQSSIAKAAEVAKEGWPALLRDEQRFDVNSEEGGIAGLSGPALSSYARIVQGNTDWLKNLSAANHTGEGTPFLVWQAGNGRAYFLGGFPSEQGLHALFASMQPGWSPKKK</sequence>
<evidence type="ECO:0000313" key="3">
    <source>
        <dbReference type="EMBL" id="MBU2761160.1"/>
    </source>
</evidence>
<evidence type="ECO:0000256" key="1">
    <source>
        <dbReference type="SAM" id="SignalP"/>
    </source>
</evidence>
<evidence type="ECO:0000259" key="2">
    <source>
        <dbReference type="PROSITE" id="PS51352"/>
    </source>
</evidence>
<accession>A0ABS6A3H2</accession>
<dbReference type="PROSITE" id="PS51352">
    <property type="entry name" value="THIOREDOXIN_2"/>
    <property type="match status" value="1"/>
</dbReference>